<dbReference type="EMBL" id="CP009249">
    <property type="protein sequence ID" value="APT92191.1"/>
    <property type="molecule type" value="Genomic_DNA"/>
</dbReference>
<dbReference type="PROSITE" id="PS01219">
    <property type="entry name" value="AMMONIUM_TRANSP"/>
    <property type="match status" value="1"/>
</dbReference>
<protein>
    <recommendedName>
        <fullName evidence="8 9">Ammonium transporter</fullName>
    </recommendedName>
</protein>
<dbReference type="GO" id="GO:0005886">
    <property type="term" value="C:plasma membrane"/>
    <property type="evidence" value="ECO:0007669"/>
    <property type="project" value="UniProtKB-SubCell"/>
</dbReference>
<dbReference type="RefSeq" id="WP_075733420.1">
    <property type="nucleotide sequence ID" value="NZ_CP009249.1"/>
</dbReference>
<dbReference type="KEGG" id="cpho:CPHO_04020"/>
<evidence type="ECO:0000256" key="6">
    <source>
        <dbReference type="ARBA" id="ARBA00023136"/>
    </source>
</evidence>
<evidence type="ECO:0000256" key="1">
    <source>
        <dbReference type="ARBA" id="ARBA00004141"/>
    </source>
</evidence>
<gene>
    <name evidence="11" type="ORF">CPHO_04020</name>
</gene>
<feature type="transmembrane region" description="Helical" evidence="9">
    <location>
        <begin position="330"/>
        <end position="348"/>
    </location>
</feature>
<evidence type="ECO:0000256" key="8">
    <source>
        <dbReference type="ARBA" id="ARBA00050025"/>
    </source>
</evidence>
<dbReference type="AlphaFoldDB" id="A0A1L7D2I1"/>
<feature type="transmembrane region" description="Helical" evidence="9">
    <location>
        <begin position="272"/>
        <end position="293"/>
    </location>
</feature>
<evidence type="ECO:0000256" key="3">
    <source>
        <dbReference type="ARBA" id="ARBA00022448"/>
    </source>
</evidence>
<comment type="subcellular location">
    <subcellularLocation>
        <location evidence="9">Cell membrane</location>
        <topology evidence="9">Multi-pass membrane protein</topology>
    </subcellularLocation>
    <subcellularLocation>
        <location evidence="1">Membrane</location>
        <topology evidence="1">Multi-pass membrane protein</topology>
    </subcellularLocation>
</comment>
<feature type="transmembrane region" description="Helical" evidence="9">
    <location>
        <begin position="354"/>
        <end position="379"/>
    </location>
</feature>
<sequence>MESTATGAWLLVSSSFVLLMTPALAFFYGGMSRVKAVLNMLMMCYAALAIVPIVHVFWGFNLAYGKDSFLGFFANPFSGQDYLHTLDTPSSSGYPLIFDVIFQMTFAVIACAIIAGSIAERTRFTAWLLFIPAWVTLVYYPLAHMVWGGGLLSHSANSISGFLFGHEGGHAHVAPIDFAGGTVVHISAGTAALVLALMVGPRRGFKKQVHRPHNLPMVMLGTGLLWFGWCGFNAGSALSAGGLAALAWLNTAVAAAAGGIGWLAYERYRDGYATPLGLASGLVAGLVAITPAAGALTPTTSVILGFSAGLLSSSLVSLKYKLAFDDTLDVVAVHLAAGVWGTLAVGVLASNRSWQLVCIQTVVALAAMAFSGALTWAIAKAIDKTVGLRLDPETEHNGADKIHGESAYDWGTSPFSRF</sequence>
<feature type="transmembrane region" description="Helical" evidence="9">
    <location>
        <begin position="218"/>
        <end position="239"/>
    </location>
</feature>
<dbReference type="NCBIfam" id="TIGR00836">
    <property type="entry name" value="amt"/>
    <property type="match status" value="1"/>
</dbReference>
<evidence type="ECO:0000259" key="10">
    <source>
        <dbReference type="Pfam" id="PF00909"/>
    </source>
</evidence>
<dbReference type="GO" id="GO:0008519">
    <property type="term" value="F:ammonium channel activity"/>
    <property type="evidence" value="ECO:0007669"/>
    <property type="project" value="InterPro"/>
</dbReference>
<evidence type="ECO:0000256" key="9">
    <source>
        <dbReference type="RuleBase" id="RU362002"/>
    </source>
</evidence>
<dbReference type="Gene3D" id="1.10.3430.10">
    <property type="entry name" value="Ammonium transporter AmtB like domains"/>
    <property type="match status" value="1"/>
</dbReference>
<evidence type="ECO:0000256" key="7">
    <source>
        <dbReference type="ARBA" id="ARBA00023177"/>
    </source>
</evidence>
<evidence type="ECO:0000256" key="2">
    <source>
        <dbReference type="ARBA" id="ARBA00005887"/>
    </source>
</evidence>
<dbReference type="InterPro" id="IPR018047">
    <property type="entry name" value="Ammonium_transpt_CS"/>
</dbReference>
<comment type="similarity">
    <text evidence="2 9">Belongs to the ammonia transporter channel (TC 1.A.11.2) family.</text>
</comment>
<dbReference type="PANTHER" id="PTHR43029">
    <property type="entry name" value="AMMONIUM TRANSPORTER MEP2"/>
    <property type="match status" value="1"/>
</dbReference>
<accession>A0A1L7D2I1</accession>
<feature type="transmembrane region" description="Helical" evidence="9">
    <location>
        <begin position="6"/>
        <end position="28"/>
    </location>
</feature>
<keyword evidence="7 9" id="KW-0924">Ammonia transport</keyword>
<keyword evidence="4 9" id="KW-0812">Transmembrane</keyword>
<dbReference type="SUPFAM" id="SSF111352">
    <property type="entry name" value="Ammonium transporter"/>
    <property type="match status" value="1"/>
</dbReference>
<keyword evidence="5 9" id="KW-1133">Transmembrane helix</keyword>
<feature type="domain" description="Ammonium transporter AmtB-like" evidence="10">
    <location>
        <begin position="8"/>
        <end position="408"/>
    </location>
</feature>
<name>A0A1L7D2I1_9CORY</name>
<organism evidence="11 12">
    <name type="scientific">Corynebacterium phocae</name>
    <dbReference type="NCBI Taxonomy" id="161895"/>
    <lineage>
        <taxon>Bacteria</taxon>
        <taxon>Bacillati</taxon>
        <taxon>Actinomycetota</taxon>
        <taxon>Actinomycetes</taxon>
        <taxon>Mycobacteriales</taxon>
        <taxon>Corynebacteriaceae</taxon>
        <taxon>Corynebacterium</taxon>
    </lineage>
</organism>
<dbReference type="InterPro" id="IPR001905">
    <property type="entry name" value="Ammonium_transpt"/>
</dbReference>
<feature type="transmembrane region" description="Helical" evidence="9">
    <location>
        <begin position="96"/>
        <end position="119"/>
    </location>
</feature>
<proteinExistence type="inferred from homology"/>
<dbReference type="InterPro" id="IPR024041">
    <property type="entry name" value="NH4_transpt_AmtB-like_dom"/>
</dbReference>
<reference evidence="11 12" key="1">
    <citation type="submission" date="2014-08" db="EMBL/GenBank/DDBJ databases">
        <title>Complete genome sequence of Corynebacterium phocae M408/89/1(T)(=DSM 44612(T)), isolated from the common seal (Phoca vitulina).</title>
        <authorList>
            <person name="Ruckert C."/>
            <person name="Albersmeier A."/>
            <person name="Winkler A."/>
            <person name="Kalinowski J."/>
        </authorList>
    </citation>
    <scope>NUCLEOTIDE SEQUENCE [LARGE SCALE GENOMIC DNA]</scope>
    <source>
        <strain evidence="11 12">M408/89/1</strain>
    </source>
</reference>
<feature type="transmembrane region" description="Helical" evidence="9">
    <location>
        <begin position="245"/>
        <end position="265"/>
    </location>
</feature>
<evidence type="ECO:0000313" key="12">
    <source>
        <dbReference type="Proteomes" id="UP000185491"/>
    </source>
</evidence>
<dbReference type="STRING" id="161895.CPHO_04020"/>
<dbReference type="OrthoDB" id="9814202at2"/>
<dbReference type="PANTHER" id="PTHR43029:SF10">
    <property type="entry name" value="AMMONIUM TRANSPORTER MEP2"/>
    <property type="match status" value="1"/>
</dbReference>
<keyword evidence="6 9" id="KW-0472">Membrane</keyword>
<evidence type="ECO:0000256" key="4">
    <source>
        <dbReference type="ARBA" id="ARBA00022692"/>
    </source>
</evidence>
<evidence type="ECO:0000313" key="11">
    <source>
        <dbReference type="EMBL" id="APT92191.1"/>
    </source>
</evidence>
<keyword evidence="3 9" id="KW-0813">Transport</keyword>
<keyword evidence="12" id="KW-1185">Reference proteome</keyword>
<dbReference type="InterPro" id="IPR029020">
    <property type="entry name" value="Ammonium/urea_transptr"/>
</dbReference>
<feature type="transmembrane region" description="Helical" evidence="9">
    <location>
        <begin position="40"/>
        <end position="60"/>
    </location>
</feature>
<dbReference type="Pfam" id="PF00909">
    <property type="entry name" value="Ammonium_transp"/>
    <property type="match status" value="1"/>
</dbReference>
<evidence type="ECO:0000256" key="5">
    <source>
        <dbReference type="ARBA" id="ARBA00022989"/>
    </source>
</evidence>
<dbReference type="Proteomes" id="UP000185491">
    <property type="component" value="Chromosome"/>
</dbReference>
<feature type="transmembrane region" description="Helical" evidence="9">
    <location>
        <begin position="178"/>
        <end position="197"/>
    </location>
</feature>
<feature type="transmembrane region" description="Helical" evidence="9">
    <location>
        <begin position="126"/>
        <end position="147"/>
    </location>
</feature>